<dbReference type="PROSITE" id="PS51096">
    <property type="entry name" value="PTS_EIIA_TYPE_4"/>
    <property type="match status" value="1"/>
</dbReference>
<dbReference type="Proteomes" id="UP000051751">
    <property type="component" value="Unassembled WGS sequence"/>
</dbReference>
<evidence type="ECO:0000313" key="5">
    <source>
        <dbReference type="Proteomes" id="UP000051645"/>
    </source>
</evidence>
<dbReference type="InterPro" id="IPR004701">
    <property type="entry name" value="PTS_EIIA_man-typ"/>
</dbReference>
<name>A0A0R2FQZ2_9LACO</name>
<keyword evidence="1" id="KW-0808">Transferase</keyword>
<dbReference type="STRING" id="81857.IV38_GL001844"/>
<dbReference type="Gene3D" id="3.40.50.510">
    <property type="entry name" value="Phosphotransferase system, mannose-type IIA component"/>
    <property type="match status" value="1"/>
</dbReference>
<dbReference type="GO" id="GO:0016020">
    <property type="term" value="C:membrane"/>
    <property type="evidence" value="ECO:0007669"/>
    <property type="project" value="InterPro"/>
</dbReference>
<keyword evidence="5" id="KW-1185">Reference proteome</keyword>
<protein>
    <submittedName>
        <fullName evidence="4">PTS system fructose mannose transporter subunit IIA</fullName>
    </submittedName>
</protein>
<sequence length="149" mass="16007">MEPMKYLLLVSHGSFSTGLKGTLSMFAGDEAMKSVIAVGLKPDESVSKFETRFKVLLETLPDDSNFVVLADIIGGSPLTTVCSVLNEHGKLQDAVVLGGMNFPMALTTLMSKDSMKNSELKEKALSEAAAALKDFKTEPSDTDDNDDDI</sequence>
<dbReference type="PATRIC" id="fig|81857.3.peg.1861"/>
<dbReference type="PANTHER" id="PTHR33799:SF1">
    <property type="entry name" value="PTS SYSTEM MANNOSE-SPECIFIC EIIAB COMPONENT-RELATED"/>
    <property type="match status" value="1"/>
</dbReference>
<comment type="caution">
    <text evidence="4">The sequence shown here is derived from an EMBL/GenBank/DDBJ whole genome shotgun (WGS) entry which is preliminary data.</text>
</comment>
<reference evidence="5 6" key="1">
    <citation type="journal article" date="2015" name="Genome Announc.">
        <title>Expanding the biotechnology potential of lactobacilli through comparative genomics of 213 strains and associated genera.</title>
        <authorList>
            <person name="Sun Z."/>
            <person name="Harris H.M."/>
            <person name="McCann A."/>
            <person name="Guo C."/>
            <person name="Argimon S."/>
            <person name="Zhang W."/>
            <person name="Yang X."/>
            <person name="Jeffery I.B."/>
            <person name="Cooney J.C."/>
            <person name="Kagawa T.F."/>
            <person name="Liu W."/>
            <person name="Song Y."/>
            <person name="Salvetti E."/>
            <person name="Wrobel A."/>
            <person name="Rasinkangas P."/>
            <person name="Parkhill J."/>
            <person name="Rea M.C."/>
            <person name="O'Sullivan O."/>
            <person name="Ritari J."/>
            <person name="Douillard F.P."/>
            <person name="Paul Ross R."/>
            <person name="Yang R."/>
            <person name="Briner A.E."/>
            <person name="Felis G.E."/>
            <person name="de Vos W.M."/>
            <person name="Barrangou R."/>
            <person name="Klaenhammer T.R."/>
            <person name="Caufield P.W."/>
            <person name="Cui Y."/>
            <person name="Zhang H."/>
            <person name="O'Toole P.W."/>
        </authorList>
    </citation>
    <scope>NUCLEOTIDE SEQUENCE [LARGE SCALE GENOMIC DNA]</scope>
    <source>
        <strain evidence="3 6">ATCC BAA-66</strain>
        <strain evidence="4 5">DSM 13344</strain>
    </source>
</reference>
<feature type="domain" description="PTS EIIA type-4" evidence="2">
    <location>
        <begin position="4"/>
        <end position="132"/>
    </location>
</feature>
<dbReference type="GO" id="GO:0009401">
    <property type="term" value="P:phosphoenolpyruvate-dependent sugar phosphotransferase system"/>
    <property type="evidence" value="ECO:0007669"/>
    <property type="project" value="InterPro"/>
</dbReference>
<evidence type="ECO:0000256" key="1">
    <source>
        <dbReference type="ARBA" id="ARBA00022679"/>
    </source>
</evidence>
<gene>
    <name evidence="3" type="ORF">IV38_GL001844</name>
    <name evidence="4" type="ORF">IV40_GL001711</name>
</gene>
<dbReference type="SUPFAM" id="SSF53062">
    <property type="entry name" value="PTS system fructose IIA component-like"/>
    <property type="match status" value="1"/>
</dbReference>
<dbReference type="PANTHER" id="PTHR33799">
    <property type="entry name" value="PTS PERMEASE-RELATED-RELATED"/>
    <property type="match status" value="1"/>
</dbReference>
<evidence type="ECO:0000313" key="6">
    <source>
        <dbReference type="Proteomes" id="UP000051751"/>
    </source>
</evidence>
<dbReference type="Proteomes" id="UP000051645">
    <property type="component" value="Unassembled WGS sequence"/>
</dbReference>
<evidence type="ECO:0000313" key="3">
    <source>
        <dbReference type="EMBL" id="KRN28003.1"/>
    </source>
</evidence>
<accession>A0A0R2FQZ2</accession>
<dbReference type="GO" id="GO:0016740">
    <property type="term" value="F:transferase activity"/>
    <property type="evidence" value="ECO:0007669"/>
    <property type="project" value="UniProtKB-KW"/>
</dbReference>
<evidence type="ECO:0000259" key="2">
    <source>
        <dbReference type="PROSITE" id="PS51096"/>
    </source>
</evidence>
<dbReference type="InterPro" id="IPR051471">
    <property type="entry name" value="Bacterial_PTS_sugar_comp"/>
</dbReference>
<dbReference type="EMBL" id="JQAZ01000006">
    <property type="protein sequence ID" value="KRN30526.1"/>
    <property type="molecule type" value="Genomic_DNA"/>
</dbReference>
<dbReference type="AlphaFoldDB" id="A0A0R2FQZ2"/>
<dbReference type="Pfam" id="PF03610">
    <property type="entry name" value="EIIA-man"/>
    <property type="match status" value="1"/>
</dbReference>
<organism evidence="4 5">
    <name type="scientific">Lactobacillus selangorensis</name>
    <dbReference type="NCBI Taxonomy" id="81857"/>
    <lineage>
        <taxon>Bacteria</taxon>
        <taxon>Bacillati</taxon>
        <taxon>Bacillota</taxon>
        <taxon>Bacilli</taxon>
        <taxon>Lactobacillales</taxon>
        <taxon>Lactobacillaceae</taxon>
        <taxon>Lactobacillus</taxon>
    </lineage>
</organism>
<proteinExistence type="predicted"/>
<evidence type="ECO:0000313" key="4">
    <source>
        <dbReference type="EMBL" id="KRN30526.1"/>
    </source>
</evidence>
<dbReference type="InterPro" id="IPR036662">
    <property type="entry name" value="PTS_EIIA_man-typ_sf"/>
</dbReference>
<dbReference type="EMBL" id="JQAT01000005">
    <property type="protein sequence ID" value="KRN28003.1"/>
    <property type="molecule type" value="Genomic_DNA"/>
</dbReference>